<feature type="compositionally biased region" description="Basic and acidic residues" evidence="5">
    <location>
        <begin position="455"/>
        <end position="470"/>
    </location>
</feature>
<dbReference type="PROSITE" id="PS50994">
    <property type="entry name" value="INTEGRASE"/>
    <property type="match status" value="1"/>
</dbReference>
<dbReference type="Gene3D" id="3.30.420.10">
    <property type="entry name" value="Ribonuclease H-like superfamily/Ribonuclease H"/>
    <property type="match status" value="1"/>
</dbReference>
<sequence length="1286" mass="143640">PSISPPRVNDANPSVVSVARVNAANPSVVSAARVNDANPSVVSVARVNAANPSVVSAARVNDANPSAVSAARVKAANLSAVNAARINAVKPYAVTAVQHTHTKKGNPQQALKDKGVIDSGCSRHMTENISYLSDFKELNGGYVAFGGNPKGGKITGKGKIKTGKLDFDDVYYVKELKFNLFSMALPDKHQLKFNIQKDAKSLMEAIEKRFGGNKETKKVQKTLLKQQYENFTGSSSESLDQIHDRHQKLISQLEILDLEDQGLDDLFNNLKIYEAESNSPQLDNDDLKQIDVDDLEEMDLKWKMAMLTMRARRFLQRTGRNLGANVTTSIGFDMSNVECYNCHRRGHFARECRSPKDTRNKDTQRRFVLVKTSTSNALVSQLFNSTVFDCDEMTSSDSDVSMPTSPMHDRYKSVPNVLNVEPSTTKPTKALSQSNRPSAPLIKDWVSDSEDESEAEHPTKTKNLRKDIPKSRGHKHSWNKKACFVCKNVNHLIKDCDYYEKKMVQNPGNTQQALKDKCVIDSGFSRHMTGNISYLSNFEAINGGYVAFGGIPKGGKITGKGKIRTGKLDFDDVYFVKDLKFNLFSVSQMCDKKNIVLFTDTECVVLSSDFKLPDENHVLLRVPREKNMYNIDLNNIVPSGDLTCLFAKATLYESNLWHKRLGHINFKTMNKLVKGNLVRGLPSKVFKNNYTSVACKKGKQHRASCKTKPVSSVSQPYKATKDETSTILKTFITGIENQINHKKEFSVARTPQQNGVAKRKNRTLIEAARTMLADSLLPILFWTDAVNTACYVYNRVLVTKPHNKMPYELLLGRTPSIGFMRPFGCPVTILNTLDPLGKFEGKADEGFLVGYSISSKAFRVFNSRTRIVQETLHINFLENQPNVAGNGPTWLFDIDTLTQSMNYQPVVAVNQPKHNAGIQGNFDASKVVKEVEFAQQYVLLPLRSTGSKDSQNTYADAAFDDKENESEVHVSPSNCPSDNVVSLNFEIGGKSSFVDPSQYPDDPNMPGLEYIVYSDDEEDIGAEADFLNLETSITVSPIPTTRVHKDHLATQIIGDLSSAPQTRSMTQMVKEQGGVTQINDKDFHTCMFACFLSQEEPKRVHQALKDPSWIEVMQEELLRFKMQKVWVLVDLPKGKRDIGSKCAFKNKKDEREIVVRNKARLVAQGYTQEEGIDYEEVFALVARIEAISLFLAYASFMGFMVYQMDVKSAFLFGTIEEEVYVCQPSGFKDTDYPAKVYVDDIIFGSTNKELCKAFEKLMKDKFQTGVATSSTEAEYVAAASCYAQVL</sequence>
<dbReference type="InterPro" id="IPR025724">
    <property type="entry name" value="GAG-pre-integrase_dom"/>
</dbReference>
<dbReference type="InterPro" id="IPR036397">
    <property type="entry name" value="RNaseH_sf"/>
</dbReference>
<organism evidence="8">
    <name type="scientific">Tanacetum cinerariifolium</name>
    <name type="common">Dalmatian daisy</name>
    <name type="synonym">Chrysanthemum cinerariifolium</name>
    <dbReference type="NCBI Taxonomy" id="118510"/>
    <lineage>
        <taxon>Eukaryota</taxon>
        <taxon>Viridiplantae</taxon>
        <taxon>Streptophyta</taxon>
        <taxon>Embryophyta</taxon>
        <taxon>Tracheophyta</taxon>
        <taxon>Spermatophyta</taxon>
        <taxon>Magnoliopsida</taxon>
        <taxon>eudicotyledons</taxon>
        <taxon>Gunneridae</taxon>
        <taxon>Pentapetalae</taxon>
        <taxon>asterids</taxon>
        <taxon>campanulids</taxon>
        <taxon>Asterales</taxon>
        <taxon>Asteraceae</taxon>
        <taxon>Asteroideae</taxon>
        <taxon>Anthemideae</taxon>
        <taxon>Anthemidinae</taxon>
        <taxon>Tanacetum</taxon>
    </lineage>
</organism>
<evidence type="ECO:0000256" key="2">
    <source>
        <dbReference type="ARBA" id="ARBA00022723"/>
    </source>
</evidence>
<dbReference type="PANTHER" id="PTHR42648:SF32">
    <property type="entry name" value="RIBONUCLEASE H-LIKE DOMAIN, GAG-PRE-INTEGRASE DOMAIN PROTEIN-RELATED"/>
    <property type="match status" value="1"/>
</dbReference>
<reference evidence="8" key="1">
    <citation type="journal article" date="2019" name="Sci. Rep.">
        <title>Draft genome of Tanacetum cinerariifolium, the natural source of mosquito coil.</title>
        <authorList>
            <person name="Yamashiro T."/>
            <person name="Shiraishi A."/>
            <person name="Satake H."/>
            <person name="Nakayama K."/>
        </authorList>
    </citation>
    <scope>NUCLEOTIDE SEQUENCE</scope>
</reference>
<dbReference type="Pfam" id="PF13976">
    <property type="entry name" value="gag_pre-integrs"/>
    <property type="match status" value="1"/>
</dbReference>
<keyword evidence="1" id="KW-0645">Protease</keyword>
<dbReference type="SUPFAM" id="SSF53098">
    <property type="entry name" value="Ribonuclease H-like"/>
    <property type="match status" value="1"/>
</dbReference>
<proteinExistence type="predicted"/>
<dbReference type="Pfam" id="PF22936">
    <property type="entry name" value="Pol_BBD"/>
    <property type="match status" value="2"/>
</dbReference>
<keyword evidence="4" id="KW-0863">Zinc-finger</keyword>
<evidence type="ECO:0000259" key="7">
    <source>
        <dbReference type="PROSITE" id="PS50994"/>
    </source>
</evidence>
<dbReference type="InterPro" id="IPR039537">
    <property type="entry name" value="Retrotran_Ty1/copia-like"/>
</dbReference>
<dbReference type="EMBL" id="BKCJ010108971">
    <property type="protein sequence ID" value="GEX44947.1"/>
    <property type="molecule type" value="Genomic_DNA"/>
</dbReference>
<dbReference type="InterPro" id="IPR054722">
    <property type="entry name" value="PolX-like_BBD"/>
</dbReference>
<dbReference type="SMART" id="SM00343">
    <property type="entry name" value="ZnF_C2HC"/>
    <property type="match status" value="2"/>
</dbReference>
<keyword evidence="3" id="KW-0378">Hydrolase</keyword>
<feature type="domain" description="Integrase catalytic" evidence="7">
    <location>
        <begin position="619"/>
        <end position="814"/>
    </location>
</feature>
<dbReference type="GO" id="GO:0006508">
    <property type="term" value="P:proteolysis"/>
    <property type="evidence" value="ECO:0007669"/>
    <property type="project" value="UniProtKB-KW"/>
</dbReference>
<protein>
    <submittedName>
        <fullName evidence="8">Uncharacterized protein</fullName>
    </submittedName>
</protein>
<dbReference type="InterPro" id="IPR001584">
    <property type="entry name" value="Integrase_cat-core"/>
</dbReference>
<dbReference type="GO" id="GO:0015074">
    <property type="term" value="P:DNA integration"/>
    <property type="evidence" value="ECO:0007669"/>
    <property type="project" value="InterPro"/>
</dbReference>
<evidence type="ECO:0000313" key="8">
    <source>
        <dbReference type="EMBL" id="GEX44947.1"/>
    </source>
</evidence>
<feature type="non-terminal residue" evidence="8">
    <location>
        <position position="1"/>
    </location>
</feature>
<keyword evidence="2" id="KW-0479">Metal-binding</keyword>
<feature type="region of interest" description="Disordered" evidence="5">
    <location>
        <begin position="421"/>
        <end position="475"/>
    </location>
</feature>
<dbReference type="Pfam" id="PF07727">
    <property type="entry name" value="RVT_2"/>
    <property type="match status" value="1"/>
</dbReference>
<evidence type="ECO:0000256" key="4">
    <source>
        <dbReference type="PROSITE-ProRule" id="PRU00047"/>
    </source>
</evidence>
<dbReference type="InterPro" id="IPR012337">
    <property type="entry name" value="RNaseH-like_sf"/>
</dbReference>
<feature type="compositionally biased region" description="Polar residues" evidence="5">
    <location>
        <begin position="421"/>
        <end position="437"/>
    </location>
</feature>
<evidence type="ECO:0000259" key="6">
    <source>
        <dbReference type="PROSITE" id="PS50158"/>
    </source>
</evidence>
<gene>
    <name evidence="8" type="ORF">Tci_316922</name>
</gene>
<dbReference type="InterPro" id="IPR001878">
    <property type="entry name" value="Znf_CCHC"/>
</dbReference>
<dbReference type="PANTHER" id="PTHR42648">
    <property type="entry name" value="TRANSPOSASE, PUTATIVE-RELATED"/>
    <property type="match status" value="1"/>
</dbReference>
<dbReference type="InterPro" id="IPR036875">
    <property type="entry name" value="Znf_CCHC_sf"/>
</dbReference>
<dbReference type="Gene3D" id="4.10.60.10">
    <property type="entry name" value="Zinc finger, CCHC-type"/>
    <property type="match status" value="1"/>
</dbReference>
<comment type="caution">
    <text evidence="8">The sequence shown here is derived from an EMBL/GenBank/DDBJ whole genome shotgun (WGS) entry which is preliminary data.</text>
</comment>
<dbReference type="GO" id="GO:0008233">
    <property type="term" value="F:peptidase activity"/>
    <property type="evidence" value="ECO:0007669"/>
    <property type="project" value="UniProtKB-KW"/>
</dbReference>
<dbReference type="SUPFAM" id="SSF57756">
    <property type="entry name" value="Retrovirus zinc finger-like domains"/>
    <property type="match status" value="1"/>
</dbReference>
<name>A0A699H6R2_TANCI</name>
<dbReference type="GO" id="GO:0008270">
    <property type="term" value="F:zinc ion binding"/>
    <property type="evidence" value="ECO:0007669"/>
    <property type="project" value="UniProtKB-KW"/>
</dbReference>
<feature type="domain" description="CCHC-type" evidence="6">
    <location>
        <begin position="339"/>
        <end position="354"/>
    </location>
</feature>
<keyword evidence="4" id="KW-0862">Zinc</keyword>
<dbReference type="InterPro" id="IPR057670">
    <property type="entry name" value="SH3_retrovirus"/>
</dbReference>
<dbReference type="PROSITE" id="PS50158">
    <property type="entry name" value="ZF_CCHC"/>
    <property type="match status" value="1"/>
</dbReference>
<dbReference type="Pfam" id="PF25597">
    <property type="entry name" value="SH3_retrovirus"/>
    <property type="match status" value="1"/>
</dbReference>
<evidence type="ECO:0000256" key="3">
    <source>
        <dbReference type="ARBA" id="ARBA00022801"/>
    </source>
</evidence>
<evidence type="ECO:0000256" key="5">
    <source>
        <dbReference type="SAM" id="MobiDB-lite"/>
    </source>
</evidence>
<dbReference type="Pfam" id="PF00098">
    <property type="entry name" value="zf-CCHC"/>
    <property type="match status" value="1"/>
</dbReference>
<evidence type="ECO:0000256" key="1">
    <source>
        <dbReference type="ARBA" id="ARBA00022670"/>
    </source>
</evidence>
<dbReference type="GO" id="GO:0003676">
    <property type="term" value="F:nucleic acid binding"/>
    <property type="evidence" value="ECO:0007669"/>
    <property type="project" value="InterPro"/>
</dbReference>
<dbReference type="InterPro" id="IPR013103">
    <property type="entry name" value="RVT_2"/>
</dbReference>
<accession>A0A699H6R2</accession>